<feature type="transmembrane region" description="Helical" evidence="2">
    <location>
        <begin position="59"/>
        <end position="85"/>
    </location>
</feature>
<keyword evidence="2" id="KW-0812">Transmembrane</keyword>
<feature type="region of interest" description="Disordered" evidence="1">
    <location>
        <begin position="1"/>
        <end position="23"/>
    </location>
</feature>
<proteinExistence type="predicted"/>
<dbReference type="EMBL" id="FUKP01000015">
    <property type="protein sequence ID" value="SJN19529.1"/>
    <property type="molecule type" value="Genomic_DNA"/>
</dbReference>
<sequence>MGGMSSTPAQHDSTARPTGRSGSTLLTGVLVVGVLLTAVSLIALVWLLVGYFAGAVSHAALYGLSLFGMPAGFALLLLYVILAAIRRSRL</sequence>
<feature type="compositionally biased region" description="Polar residues" evidence="1">
    <location>
        <begin position="1"/>
        <end position="16"/>
    </location>
</feature>
<organism evidence="3 4">
    <name type="scientific">Micrococcus lylae</name>
    <dbReference type="NCBI Taxonomy" id="1273"/>
    <lineage>
        <taxon>Bacteria</taxon>
        <taxon>Bacillati</taxon>
        <taxon>Actinomycetota</taxon>
        <taxon>Actinomycetes</taxon>
        <taxon>Micrococcales</taxon>
        <taxon>Micrococcaceae</taxon>
        <taxon>Micrococcus</taxon>
    </lineage>
</organism>
<evidence type="ECO:0000256" key="2">
    <source>
        <dbReference type="SAM" id="Phobius"/>
    </source>
</evidence>
<reference evidence="3 4" key="1">
    <citation type="submission" date="2017-02" db="EMBL/GenBank/DDBJ databases">
        <authorList>
            <person name="Peterson S.W."/>
        </authorList>
    </citation>
    <scope>NUCLEOTIDE SEQUENCE [LARGE SCALE GENOMIC DNA]</scope>
    <source>
        <strain evidence="3 4">2B3F</strain>
    </source>
</reference>
<evidence type="ECO:0000256" key="1">
    <source>
        <dbReference type="SAM" id="MobiDB-lite"/>
    </source>
</evidence>
<evidence type="ECO:0000313" key="4">
    <source>
        <dbReference type="Proteomes" id="UP000196230"/>
    </source>
</evidence>
<feature type="transmembrane region" description="Helical" evidence="2">
    <location>
        <begin position="25"/>
        <end position="53"/>
    </location>
</feature>
<protein>
    <submittedName>
        <fullName evidence="3">Uncharacterized protein</fullName>
    </submittedName>
</protein>
<dbReference type="AlphaFoldDB" id="A0A1R4III1"/>
<keyword evidence="2" id="KW-0472">Membrane</keyword>
<keyword evidence="2" id="KW-1133">Transmembrane helix</keyword>
<gene>
    <name evidence="3" type="ORF">FM125_02640</name>
</gene>
<accession>A0A1R4III1</accession>
<dbReference type="Proteomes" id="UP000196230">
    <property type="component" value="Unassembled WGS sequence"/>
</dbReference>
<evidence type="ECO:0000313" key="3">
    <source>
        <dbReference type="EMBL" id="SJN19529.1"/>
    </source>
</evidence>
<name>A0A1R4III1_9MICC</name>